<proteinExistence type="predicted"/>
<reference evidence="2 3" key="1">
    <citation type="submission" date="2021-06" db="EMBL/GenBank/DDBJ databases">
        <title>Actinomycetes sequencing.</title>
        <authorList>
            <person name="Shan Q."/>
        </authorList>
    </citation>
    <scope>NUCLEOTIDE SEQUENCE [LARGE SCALE GENOMIC DNA]</scope>
    <source>
        <strain evidence="2 3">NEAU-G5</strain>
    </source>
</reference>
<dbReference type="RefSeq" id="WP_215915473.1">
    <property type="nucleotide sequence ID" value="NZ_JAHKNI010000001.1"/>
</dbReference>
<protein>
    <recommendedName>
        <fullName evidence="1">DUF6875 domain-containing protein</fullName>
    </recommendedName>
</protein>
<gene>
    <name evidence="2" type="ORF">KO481_03805</name>
</gene>
<feature type="domain" description="DUF6875" evidence="1">
    <location>
        <begin position="32"/>
        <end position="204"/>
    </location>
</feature>
<evidence type="ECO:0000313" key="3">
    <source>
        <dbReference type="Proteomes" id="UP000733379"/>
    </source>
</evidence>
<evidence type="ECO:0000313" key="2">
    <source>
        <dbReference type="EMBL" id="MBU3060645.1"/>
    </source>
</evidence>
<name>A0ABS6AST1_9NOCA</name>
<keyword evidence="3" id="KW-1185">Reference proteome</keyword>
<sequence length="236" mass="26071">MTARSFVGTRSDVLWHSLFDEPIRPDGHERVLADWIGDYLTRPHEDLGRGGPICPYVRPAITHRSMVAAFVPGAAELTEDRMRSIVLDAFDIHAELVAATPDRRGPQVVITVFPELADVGRVDSVHAAHKDLFVGNGLMLGQFYPGCGQPGLWNSDFRPLDAPLPMLVVREMMNTDYPFLVGDPDWVYAYLTKFARGLPAKLRRTMAERSHLTDGPSAVAITDHRAHDVGEFAGSA</sequence>
<comment type="caution">
    <text evidence="2">The sequence shown here is derived from an EMBL/GenBank/DDBJ whole genome shotgun (WGS) entry which is preliminary data.</text>
</comment>
<organism evidence="2 3">
    <name type="scientific">Nocardia albiluteola</name>
    <dbReference type="NCBI Taxonomy" id="2842303"/>
    <lineage>
        <taxon>Bacteria</taxon>
        <taxon>Bacillati</taxon>
        <taxon>Actinomycetota</taxon>
        <taxon>Actinomycetes</taxon>
        <taxon>Mycobacteriales</taxon>
        <taxon>Nocardiaceae</taxon>
        <taxon>Nocardia</taxon>
    </lineage>
</organism>
<accession>A0ABS6AST1</accession>
<dbReference type="Proteomes" id="UP000733379">
    <property type="component" value="Unassembled WGS sequence"/>
</dbReference>
<dbReference type="EMBL" id="JAHKNI010000001">
    <property type="protein sequence ID" value="MBU3060645.1"/>
    <property type="molecule type" value="Genomic_DNA"/>
</dbReference>
<evidence type="ECO:0000259" key="1">
    <source>
        <dbReference type="Pfam" id="PF21780"/>
    </source>
</evidence>
<dbReference type="Pfam" id="PF21780">
    <property type="entry name" value="DUF6875"/>
    <property type="match status" value="1"/>
</dbReference>
<dbReference type="InterPro" id="IPR049240">
    <property type="entry name" value="DUF6875"/>
</dbReference>